<accession>A0A3M6Y6Y8</accession>
<dbReference type="InterPro" id="IPR037175">
    <property type="entry name" value="KFase_sf"/>
</dbReference>
<feature type="compositionally biased region" description="Polar residues" evidence="2">
    <location>
        <begin position="1"/>
        <end position="26"/>
    </location>
</feature>
<sequence length="455" mass="50545">MSENNARSTTQKAQTRLSALNATLPDNDSPPITFPPFDQLPPVAGQPQGSLWNFFDGRKPSNGEAKSQKDELGTLNLLTPAVVREASQEIRKGIHVQLDWGLENVQFPGFKRKKFAHRLVDLYAKVGFVSLDDEVHFNTQSGSQWDSLKHFGHQKSRMYYNGLSHEEAVRSERNGIHTWCERGGIVGRGVLVDWVRWYEEVKGVPPPSPVTRHEIPVAELDEVLRFQGTTPRLGDVLIVRSGYVRWHDGASEEERRRGTQENAVAIGLQSNETTVRWLYDHHFAAVAGDTVAFEKWPPPLESGWCLHEWLLTQWGCPIGEMWNLEELSKICAREGRWTFFLTSAPLNASRLTLKRHSGPNLILLRARIGRGIDMALDTPDFALGLEQLLPAVLPGVDSAFQPFAESQARVALFEGPALVAGEERGADPWSGTVLHCPDAEAAAWGEESGVAGVVG</sequence>
<dbReference type="AlphaFoldDB" id="A0A3M6Y6Y8"/>
<organism evidence="3 4">
    <name type="scientific">Hortaea werneckii</name>
    <name type="common">Black yeast</name>
    <name type="synonym">Cladosporium werneckii</name>
    <dbReference type="NCBI Taxonomy" id="91943"/>
    <lineage>
        <taxon>Eukaryota</taxon>
        <taxon>Fungi</taxon>
        <taxon>Dikarya</taxon>
        <taxon>Ascomycota</taxon>
        <taxon>Pezizomycotina</taxon>
        <taxon>Dothideomycetes</taxon>
        <taxon>Dothideomycetidae</taxon>
        <taxon>Mycosphaerellales</taxon>
        <taxon>Teratosphaeriaceae</taxon>
        <taxon>Hortaea</taxon>
    </lineage>
</organism>
<gene>
    <name evidence="3" type="ORF">D0868_09891</name>
</gene>
<evidence type="ECO:0000256" key="1">
    <source>
        <dbReference type="ARBA" id="ARBA00007865"/>
    </source>
</evidence>
<dbReference type="PANTHER" id="PTHR34861:SF10">
    <property type="entry name" value="CYCLASE"/>
    <property type="match status" value="1"/>
</dbReference>
<dbReference type="Pfam" id="PF04199">
    <property type="entry name" value="Cyclase"/>
    <property type="match status" value="1"/>
</dbReference>
<dbReference type="GO" id="GO:0019441">
    <property type="term" value="P:L-tryptophan catabolic process to kynurenine"/>
    <property type="evidence" value="ECO:0007669"/>
    <property type="project" value="InterPro"/>
</dbReference>
<evidence type="ECO:0000313" key="3">
    <source>
        <dbReference type="EMBL" id="RMX98799.1"/>
    </source>
</evidence>
<dbReference type="EMBL" id="QWIK01000977">
    <property type="protein sequence ID" value="RMX98799.1"/>
    <property type="molecule type" value="Genomic_DNA"/>
</dbReference>
<evidence type="ECO:0000256" key="2">
    <source>
        <dbReference type="SAM" id="MobiDB-lite"/>
    </source>
</evidence>
<evidence type="ECO:0000313" key="4">
    <source>
        <dbReference type="Proteomes" id="UP000282582"/>
    </source>
</evidence>
<protein>
    <submittedName>
        <fullName evidence="3">Uncharacterized protein</fullName>
    </submittedName>
</protein>
<feature type="region of interest" description="Disordered" evidence="2">
    <location>
        <begin position="1"/>
        <end position="38"/>
    </location>
</feature>
<dbReference type="Proteomes" id="UP000282582">
    <property type="component" value="Unassembled WGS sequence"/>
</dbReference>
<comment type="caution">
    <text evidence="3">The sequence shown here is derived from an EMBL/GenBank/DDBJ whole genome shotgun (WGS) entry which is preliminary data.</text>
</comment>
<dbReference type="SUPFAM" id="SSF102198">
    <property type="entry name" value="Putative cyclase"/>
    <property type="match status" value="1"/>
</dbReference>
<reference evidence="3 4" key="1">
    <citation type="journal article" date="2018" name="BMC Genomics">
        <title>Genomic evidence for intraspecific hybridization in a clonal and extremely halotolerant yeast.</title>
        <authorList>
            <person name="Gostincar C."/>
            <person name="Stajich J.E."/>
            <person name="Zupancic J."/>
            <person name="Zalar P."/>
            <person name="Gunde-Cimerman N."/>
        </authorList>
    </citation>
    <scope>NUCLEOTIDE SEQUENCE [LARGE SCALE GENOMIC DNA]</scope>
    <source>
        <strain evidence="3 4">EXF-6654</strain>
    </source>
</reference>
<dbReference type="PANTHER" id="PTHR34861">
    <property type="match status" value="1"/>
</dbReference>
<dbReference type="GO" id="GO:0004061">
    <property type="term" value="F:arylformamidase activity"/>
    <property type="evidence" value="ECO:0007669"/>
    <property type="project" value="InterPro"/>
</dbReference>
<dbReference type="Gene3D" id="3.50.30.50">
    <property type="entry name" value="Putative cyclase"/>
    <property type="match status" value="1"/>
</dbReference>
<proteinExistence type="inferred from homology"/>
<dbReference type="InterPro" id="IPR007325">
    <property type="entry name" value="KFase/CYL"/>
</dbReference>
<name>A0A3M6Y6Y8_HORWE</name>
<comment type="similarity">
    <text evidence="1">Belongs to the Cyclase 1 superfamily.</text>
</comment>